<organism evidence="1 2">
    <name type="scientific">Aureobasidium subglaciale (strain EXF-2481)</name>
    <name type="common">Aureobasidium pullulans var. subglaciale</name>
    <dbReference type="NCBI Taxonomy" id="1043005"/>
    <lineage>
        <taxon>Eukaryota</taxon>
        <taxon>Fungi</taxon>
        <taxon>Dikarya</taxon>
        <taxon>Ascomycota</taxon>
        <taxon>Pezizomycotina</taxon>
        <taxon>Dothideomycetes</taxon>
        <taxon>Dothideomycetidae</taxon>
        <taxon>Dothideales</taxon>
        <taxon>Saccotheciaceae</taxon>
        <taxon>Aureobasidium</taxon>
    </lineage>
</organism>
<dbReference type="GO" id="GO:0001682">
    <property type="term" value="P:tRNA 5'-leader removal"/>
    <property type="evidence" value="ECO:0007669"/>
    <property type="project" value="InterPro"/>
</dbReference>
<dbReference type="GO" id="GO:0000447">
    <property type="term" value="P:endonucleolytic cleavage in ITS1 to separate SSU-rRNA from 5.8S rRNA and LSU-rRNA from tricistronic rRNA transcript (SSU-rRNA, 5.8S rRNA, LSU-rRNA)"/>
    <property type="evidence" value="ECO:0007669"/>
    <property type="project" value="TreeGrafter"/>
</dbReference>
<dbReference type="InParanoid" id="A0A074YL51"/>
<reference evidence="1 2" key="1">
    <citation type="journal article" date="2014" name="BMC Genomics">
        <title>Genome sequencing of four Aureobasidium pullulans varieties: biotechnological potential, stress tolerance, and description of new species.</title>
        <authorList>
            <person name="Gostin Ar C."/>
            <person name="Ohm R.A."/>
            <person name="Kogej T."/>
            <person name="Sonjak S."/>
            <person name="Turk M."/>
            <person name="Zajc J."/>
            <person name="Zalar P."/>
            <person name="Grube M."/>
            <person name="Sun H."/>
            <person name="Han J."/>
            <person name="Sharma A."/>
            <person name="Chiniquy J."/>
            <person name="Ngan C.Y."/>
            <person name="Lipzen A."/>
            <person name="Barry K."/>
            <person name="Grigoriev I.V."/>
            <person name="Gunde-Cimerman N."/>
        </authorList>
    </citation>
    <scope>NUCLEOTIDE SEQUENCE [LARGE SCALE GENOMIC DNA]</scope>
    <source>
        <strain evidence="1 2">EXF-2481</strain>
    </source>
</reference>
<dbReference type="InterPro" id="IPR013893">
    <property type="entry name" value="RNase_P_Rpp40"/>
</dbReference>
<gene>
    <name evidence="1" type="ORF">AUEXF2481DRAFT_40798</name>
</gene>
<accession>A0A074YL51</accession>
<dbReference type="GeneID" id="25366699"/>
<dbReference type="GO" id="GO:0000172">
    <property type="term" value="C:ribonuclease MRP complex"/>
    <property type="evidence" value="ECO:0007669"/>
    <property type="project" value="TreeGrafter"/>
</dbReference>
<dbReference type="GO" id="GO:0000171">
    <property type="term" value="F:ribonuclease MRP activity"/>
    <property type="evidence" value="ECO:0007669"/>
    <property type="project" value="TreeGrafter"/>
</dbReference>
<dbReference type="GO" id="GO:0030681">
    <property type="term" value="C:multimeric ribonuclease P complex"/>
    <property type="evidence" value="ECO:0007669"/>
    <property type="project" value="TreeGrafter"/>
</dbReference>
<dbReference type="OMA" id="DVDPYLC"/>
<name>A0A074YL51_AURSE</name>
<dbReference type="AlphaFoldDB" id="A0A074YL51"/>
<dbReference type="Proteomes" id="UP000030641">
    <property type="component" value="Unassembled WGS sequence"/>
</dbReference>
<dbReference type="RefSeq" id="XP_013343223.1">
    <property type="nucleotide sequence ID" value="XM_013487769.1"/>
</dbReference>
<dbReference type="OrthoDB" id="63112at2759"/>
<dbReference type="STRING" id="1043005.A0A074YL51"/>
<protein>
    <submittedName>
        <fullName evidence="1">Uncharacterized protein</fullName>
    </submittedName>
</protein>
<proteinExistence type="predicted"/>
<dbReference type="PANTHER" id="PTHR15396">
    <property type="entry name" value="RIBONUCLEASE P PROTEIN SUBUNIT P40"/>
    <property type="match status" value="1"/>
</dbReference>
<dbReference type="PANTHER" id="PTHR15396:SF1">
    <property type="entry name" value="RIBONUCLEASE P PROTEIN SUBUNIT P40"/>
    <property type="match status" value="1"/>
</dbReference>
<dbReference type="HOGENOM" id="CLU_048755_0_0_1"/>
<dbReference type="EMBL" id="KL584761">
    <property type="protein sequence ID" value="KEQ94842.1"/>
    <property type="molecule type" value="Genomic_DNA"/>
</dbReference>
<keyword evidence="2" id="KW-1185">Reference proteome</keyword>
<dbReference type="GO" id="GO:0004526">
    <property type="term" value="F:ribonuclease P activity"/>
    <property type="evidence" value="ECO:0007669"/>
    <property type="project" value="TreeGrafter"/>
</dbReference>
<sequence>MLDIGKETTLPAPKCYFSSTTLPSYLDPAQQPTKKAPFNLLHSAPYYNTLTFLSPTSSTLTSTLSGLATRYAKLQLTLLDLLTGDLFNKHIKTGNVLLYSTPLHLSTSSSSATFTLIDGILTILCDKASYERAGLQGTSIPDPHARKHGQSKYKTEMNLRLPSMLAGKKGFERLVRAARDVFTGEISWLFYDKSTFGVDAEDDSLGVSSHVENVVPETMDMENVCTPHWPKDMGKKAQDDVMEVLEWLTLAAISSPRIQQADVVDEIISRYEPPEESSPQNITKTSFTGFLPTRFVADAFAKAVITSQGEWFAVLVQGFGGNGEQGKKFVVLKTEDGRASSWDVEG</sequence>
<dbReference type="Pfam" id="PF08584">
    <property type="entry name" value="Ribonuc_P_40"/>
    <property type="match status" value="1"/>
</dbReference>
<evidence type="ECO:0000313" key="1">
    <source>
        <dbReference type="EMBL" id="KEQ94842.1"/>
    </source>
</evidence>
<evidence type="ECO:0000313" key="2">
    <source>
        <dbReference type="Proteomes" id="UP000030641"/>
    </source>
</evidence>